<dbReference type="GO" id="GO:0042773">
    <property type="term" value="P:ATP synthesis coupled electron transport"/>
    <property type="evidence" value="ECO:0007669"/>
    <property type="project" value="InterPro"/>
</dbReference>
<evidence type="ECO:0000256" key="1">
    <source>
        <dbReference type="ARBA" id="ARBA00004141"/>
    </source>
</evidence>
<proteinExistence type="inferred from homology"/>
<feature type="transmembrane region" description="Helical" evidence="8">
    <location>
        <begin position="438"/>
        <end position="457"/>
    </location>
</feature>
<dbReference type="GO" id="GO:0016020">
    <property type="term" value="C:membrane"/>
    <property type="evidence" value="ECO:0007669"/>
    <property type="project" value="UniProtKB-SubCell"/>
</dbReference>
<dbReference type="InterPro" id="IPR010227">
    <property type="entry name" value="NADH_Q_OxRdtase_chainM/4"/>
</dbReference>
<name>A0A3B0ZQ40_9ZZZZ</name>
<dbReference type="GO" id="GO:0048039">
    <property type="term" value="F:ubiquinone binding"/>
    <property type="evidence" value="ECO:0007669"/>
    <property type="project" value="TreeGrafter"/>
</dbReference>
<dbReference type="InterPro" id="IPR001750">
    <property type="entry name" value="ND/Mrp_TM"/>
</dbReference>
<evidence type="ECO:0000256" key="6">
    <source>
        <dbReference type="ARBA" id="ARBA00023027"/>
    </source>
</evidence>
<evidence type="ECO:0000256" key="8">
    <source>
        <dbReference type="SAM" id="Phobius"/>
    </source>
</evidence>
<feature type="domain" description="NADH:quinone oxidoreductase/Mrp antiporter transmembrane" evidence="9">
    <location>
        <begin position="356"/>
        <end position="447"/>
    </location>
</feature>
<evidence type="ECO:0000256" key="7">
    <source>
        <dbReference type="ARBA" id="ARBA00023136"/>
    </source>
</evidence>
<keyword evidence="5 8" id="KW-1133">Transmembrane helix</keyword>
<comment type="similarity">
    <text evidence="2">Belongs to the complex I subunit 4 family.</text>
</comment>
<dbReference type="InterPro" id="IPR000260">
    <property type="entry name" value="NADH4_N"/>
</dbReference>
<keyword evidence="6" id="KW-0520">NAD</keyword>
<dbReference type="GO" id="GO:0003954">
    <property type="term" value="F:NADH dehydrogenase activity"/>
    <property type="evidence" value="ECO:0007669"/>
    <property type="project" value="TreeGrafter"/>
</dbReference>
<protein>
    <submittedName>
        <fullName evidence="11">NADH-ubiquinone oxidoreductase chain M</fullName>
        <ecNumber evidence="11">1.6.5.3</ecNumber>
    </submittedName>
</protein>
<keyword evidence="4" id="KW-1278">Translocase</keyword>
<keyword evidence="11" id="KW-0560">Oxidoreductase</keyword>
<evidence type="ECO:0000256" key="4">
    <source>
        <dbReference type="ARBA" id="ARBA00022967"/>
    </source>
</evidence>
<keyword evidence="3 8" id="KW-0812">Transmembrane</keyword>
<evidence type="ECO:0000256" key="2">
    <source>
        <dbReference type="ARBA" id="ARBA00009025"/>
    </source>
</evidence>
<dbReference type="NCBIfam" id="NF004499">
    <property type="entry name" value="PRK05846.1-3"/>
    <property type="match status" value="1"/>
</dbReference>
<reference evidence="11" key="1">
    <citation type="submission" date="2018-06" db="EMBL/GenBank/DDBJ databases">
        <authorList>
            <person name="Zhirakovskaya E."/>
        </authorList>
    </citation>
    <scope>NUCLEOTIDE SEQUENCE</scope>
</reference>
<dbReference type="EC" id="1.6.5.3" evidence="11"/>
<evidence type="ECO:0000256" key="3">
    <source>
        <dbReference type="ARBA" id="ARBA00022692"/>
    </source>
</evidence>
<evidence type="ECO:0000259" key="9">
    <source>
        <dbReference type="Pfam" id="PF00361"/>
    </source>
</evidence>
<dbReference type="Pfam" id="PF01059">
    <property type="entry name" value="Oxidored_q5_N"/>
    <property type="match status" value="1"/>
</dbReference>
<dbReference type="NCBIfam" id="NF004501">
    <property type="entry name" value="PRK05846.1-5"/>
    <property type="match status" value="1"/>
</dbReference>
<dbReference type="NCBIfam" id="TIGR01972">
    <property type="entry name" value="NDH_I_M"/>
    <property type="match status" value="1"/>
</dbReference>
<accession>A0A3B0ZQ40</accession>
<dbReference type="PRINTS" id="PR01437">
    <property type="entry name" value="NUOXDRDTASE4"/>
</dbReference>
<feature type="transmembrane region" description="Helical" evidence="8">
    <location>
        <begin position="219"/>
        <end position="242"/>
    </location>
</feature>
<dbReference type="GO" id="GO:0008137">
    <property type="term" value="F:NADH dehydrogenase (ubiquinone) activity"/>
    <property type="evidence" value="ECO:0007669"/>
    <property type="project" value="InterPro"/>
</dbReference>
<dbReference type="InterPro" id="IPR003918">
    <property type="entry name" value="NADH_UbQ_OxRdtase"/>
</dbReference>
<feature type="transmembrane region" description="Helical" evidence="8">
    <location>
        <begin position="146"/>
        <end position="163"/>
    </location>
</feature>
<keyword evidence="11" id="KW-0830">Ubiquinone</keyword>
<feature type="transmembrane region" description="Helical" evidence="8">
    <location>
        <begin position="284"/>
        <end position="305"/>
    </location>
</feature>
<feature type="transmembrane region" description="Helical" evidence="8">
    <location>
        <begin position="254"/>
        <end position="272"/>
    </location>
</feature>
<gene>
    <name evidence="11" type="ORF">MNBD_GAMMA12-2144</name>
</gene>
<dbReference type="PANTHER" id="PTHR43507:SF1">
    <property type="entry name" value="NADH-UBIQUINONE OXIDOREDUCTASE CHAIN 4"/>
    <property type="match status" value="1"/>
</dbReference>
<comment type="subcellular location">
    <subcellularLocation>
        <location evidence="1">Membrane</location>
        <topology evidence="1">Multi-pass membrane protein</topology>
    </subcellularLocation>
</comment>
<dbReference type="PANTHER" id="PTHR43507">
    <property type="entry name" value="NADH-UBIQUINONE OXIDOREDUCTASE CHAIN 4"/>
    <property type="match status" value="1"/>
</dbReference>
<evidence type="ECO:0000313" key="11">
    <source>
        <dbReference type="EMBL" id="VAW82706.1"/>
    </source>
</evidence>
<dbReference type="EMBL" id="UOFL01000252">
    <property type="protein sequence ID" value="VAW82706.1"/>
    <property type="molecule type" value="Genomic_DNA"/>
</dbReference>
<feature type="transmembrane region" description="Helical" evidence="8">
    <location>
        <begin position="312"/>
        <end position="340"/>
    </location>
</feature>
<feature type="transmembrane region" description="Helical" evidence="8">
    <location>
        <begin position="360"/>
        <end position="382"/>
    </location>
</feature>
<feature type="transmembrane region" description="Helical" evidence="8">
    <location>
        <begin position="403"/>
        <end position="432"/>
    </location>
</feature>
<feature type="transmembrane region" description="Helical" evidence="8">
    <location>
        <begin position="122"/>
        <end position="140"/>
    </location>
</feature>
<dbReference type="GO" id="GO:0015990">
    <property type="term" value="P:electron transport coupled proton transport"/>
    <property type="evidence" value="ECO:0007669"/>
    <property type="project" value="TreeGrafter"/>
</dbReference>
<dbReference type="AlphaFoldDB" id="A0A3B0ZQ40"/>
<feature type="transmembrane region" description="Helical" evidence="8">
    <location>
        <begin position="175"/>
        <end position="194"/>
    </location>
</feature>
<feature type="transmembrane region" description="Helical" evidence="8">
    <location>
        <begin position="92"/>
        <end position="115"/>
    </location>
</feature>
<keyword evidence="7 8" id="KW-0472">Membrane</keyword>
<feature type="transmembrane region" description="Helical" evidence="8">
    <location>
        <begin position="6"/>
        <end position="25"/>
    </location>
</feature>
<sequence>MVSKEILLTLLIVVPIIGGVLALLVNDKLAKVIALLFAVLTLTMSLQLYTDFNNDHTGMYAVDKAERSTQFEYKTPWIKAFNINYHVGVDGISMPLIILTAFITILVILSAWQVIKYKPKQYLAAFLIMEGVMIGVFSSLDAILFYLFWEAMLIPMFLIIGVWGGPNRVYATIKFFLYTFFGSVFMLVALIYMANQVPGGVSFAIQDFFQLGLSKTEQIYIFIAFLMAFAVKVPMWPVHTWLPDAHVEAPTGGSVILAAIMLKIGGYGFLRFSLPMTPVASMELAWLVILMSLIAVVYIGLVALAQTDMKKLIAYSSIAHMGFVTLGFFIIFAIMAYNMVHPVAGVSLPIQGAGLAIEGGMVQMISHGFISAAMFLCVGVLYDRMHSREISSYGGVANKMPVFAAFSVLFAMANAGLPGTSGFVGEFMVILAAFKANFWYAFLAATTLILGAAYTLWMVKRVIFGEVANENVEKLDDVNKREFFILAILAFAVLFFGLWPDVITSVLHQSVTDLLTHIHNQVAPHISAWAGIGAKQ</sequence>
<feature type="transmembrane region" description="Helical" evidence="8">
    <location>
        <begin position="32"/>
        <end position="50"/>
    </location>
</feature>
<feature type="domain" description="NADH:quinone oxidoreductase/Mrp antiporter transmembrane" evidence="9">
    <location>
        <begin position="140"/>
        <end position="341"/>
    </location>
</feature>
<feature type="transmembrane region" description="Helical" evidence="8">
    <location>
        <begin position="483"/>
        <end position="500"/>
    </location>
</feature>
<feature type="domain" description="NADH:ubiquinone oxidoreductase chain 4 N-terminal" evidence="10">
    <location>
        <begin position="79"/>
        <end position="130"/>
    </location>
</feature>
<evidence type="ECO:0000259" key="10">
    <source>
        <dbReference type="Pfam" id="PF01059"/>
    </source>
</evidence>
<evidence type="ECO:0000256" key="5">
    <source>
        <dbReference type="ARBA" id="ARBA00022989"/>
    </source>
</evidence>
<organism evidence="11">
    <name type="scientific">hydrothermal vent metagenome</name>
    <dbReference type="NCBI Taxonomy" id="652676"/>
    <lineage>
        <taxon>unclassified sequences</taxon>
        <taxon>metagenomes</taxon>
        <taxon>ecological metagenomes</taxon>
    </lineage>
</organism>
<dbReference type="Pfam" id="PF00361">
    <property type="entry name" value="Proton_antipo_M"/>
    <property type="match status" value="2"/>
</dbReference>